<dbReference type="GO" id="GO:0016020">
    <property type="term" value="C:membrane"/>
    <property type="evidence" value="ECO:0007669"/>
    <property type="project" value="InterPro"/>
</dbReference>
<feature type="non-terminal residue" evidence="4">
    <location>
        <position position="1"/>
    </location>
</feature>
<keyword evidence="5" id="KW-1185">Reference proteome</keyword>
<name>A0AAV2R9D6_MEGNR</name>
<accession>A0AAV2R9D6</accession>
<keyword evidence="2" id="KW-0472">Membrane</keyword>
<evidence type="ECO:0000313" key="4">
    <source>
        <dbReference type="EMBL" id="CAL4115378.1"/>
    </source>
</evidence>
<feature type="non-terminal residue" evidence="4">
    <location>
        <position position="133"/>
    </location>
</feature>
<evidence type="ECO:0000259" key="3">
    <source>
        <dbReference type="Pfam" id="PF00060"/>
    </source>
</evidence>
<protein>
    <recommendedName>
        <fullName evidence="3">Ionotropic glutamate receptor C-terminal domain-containing protein</fullName>
    </recommendedName>
</protein>
<reference evidence="4 5" key="1">
    <citation type="submission" date="2024-05" db="EMBL/GenBank/DDBJ databases">
        <authorList>
            <person name="Wallberg A."/>
        </authorList>
    </citation>
    <scope>NUCLEOTIDE SEQUENCE [LARGE SCALE GENOMIC DNA]</scope>
</reference>
<dbReference type="AlphaFoldDB" id="A0AAV2R9D6"/>
<comment type="similarity">
    <text evidence="1">Belongs to the glutamate-gated ion channel (TC 1.A.10.1) family.</text>
</comment>
<evidence type="ECO:0000256" key="1">
    <source>
        <dbReference type="ARBA" id="ARBA00008685"/>
    </source>
</evidence>
<proteinExistence type="inferred from homology"/>
<dbReference type="EMBL" id="CAXKWB010016091">
    <property type="protein sequence ID" value="CAL4115378.1"/>
    <property type="molecule type" value="Genomic_DNA"/>
</dbReference>
<dbReference type="Gene3D" id="1.10.287.70">
    <property type="match status" value="1"/>
</dbReference>
<feature type="domain" description="Ionotropic glutamate receptor C-terminal" evidence="3">
    <location>
        <begin position="17"/>
        <end position="84"/>
    </location>
</feature>
<feature type="transmembrane region" description="Helical" evidence="2">
    <location>
        <begin position="47"/>
        <end position="71"/>
    </location>
</feature>
<evidence type="ECO:0000313" key="5">
    <source>
        <dbReference type="Proteomes" id="UP001497623"/>
    </source>
</evidence>
<organism evidence="4 5">
    <name type="scientific">Meganyctiphanes norvegica</name>
    <name type="common">Northern krill</name>
    <name type="synonym">Thysanopoda norvegica</name>
    <dbReference type="NCBI Taxonomy" id="48144"/>
    <lineage>
        <taxon>Eukaryota</taxon>
        <taxon>Metazoa</taxon>
        <taxon>Ecdysozoa</taxon>
        <taxon>Arthropoda</taxon>
        <taxon>Crustacea</taxon>
        <taxon>Multicrustacea</taxon>
        <taxon>Malacostraca</taxon>
        <taxon>Eumalacostraca</taxon>
        <taxon>Eucarida</taxon>
        <taxon>Euphausiacea</taxon>
        <taxon>Euphausiidae</taxon>
        <taxon>Meganyctiphanes</taxon>
    </lineage>
</organism>
<dbReference type="Proteomes" id="UP001497623">
    <property type="component" value="Unassembled WGS sequence"/>
</dbReference>
<dbReference type="InterPro" id="IPR001320">
    <property type="entry name" value="Iontro_rcpt_C"/>
</dbReference>
<keyword evidence="2" id="KW-1133">Transmembrane helix</keyword>
<sequence length="133" mass="15523">NESENNVFQRIEYDTWARDSPLIIWSSFIQQGWSDTPSSYPLRILFWWSYVFGVIVMAAYSAMLVSFLTVVDDGLPFETLQELALLPEYRLGIQESSSLEAFFKIYPFKTYGDKLIFGYTDTLQPSYTLLRQK</sequence>
<comment type="caution">
    <text evidence="4">The sequence shown here is derived from an EMBL/GenBank/DDBJ whole genome shotgun (WGS) entry which is preliminary data.</text>
</comment>
<keyword evidence="2" id="KW-0812">Transmembrane</keyword>
<dbReference type="GO" id="GO:0015276">
    <property type="term" value="F:ligand-gated monoatomic ion channel activity"/>
    <property type="evidence" value="ECO:0007669"/>
    <property type="project" value="InterPro"/>
</dbReference>
<evidence type="ECO:0000256" key="2">
    <source>
        <dbReference type="SAM" id="Phobius"/>
    </source>
</evidence>
<dbReference type="Pfam" id="PF00060">
    <property type="entry name" value="Lig_chan"/>
    <property type="match status" value="1"/>
</dbReference>
<gene>
    <name evidence="4" type="ORF">MNOR_LOCUS20644</name>
</gene>